<organism evidence="3 4">
    <name type="scientific">Penstemon davidsonii</name>
    <dbReference type="NCBI Taxonomy" id="160366"/>
    <lineage>
        <taxon>Eukaryota</taxon>
        <taxon>Viridiplantae</taxon>
        <taxon>Streptophyta</taxon>
        <taxon>Embryophyta</taxon>
        <taxon>Tracheophyta</taxon>
        <taxon>Spermatophyta</taxon>
        <taxon>Magnoliopsida</taxon>
        <taxon>eudicotyledons</taxon>
        <taxon>Gunneridae</taxon>
        <taxon>Pentapetalae</taxon>
        <taxon>asterids</taxon>
        <taxon>lamiids</taxon>
        <taxon>Lamiales</taxon>
        <taxon>Plantaginaceae</taxon>
        <taxon>Cheloneae</taxon>
        <taxon>Penstemon</taxon>
    </lineage>
</organism>
<dbReference type="InterPro" id="IPR005162">
    <property type="entry name" value="Retrotrans_gag_dom"/>
</dbReference>
<evidence type="ECO:0000256" key="1">
    <source>
        <dbReference type="SAM" id="MobiDB-lite"/>
    </source>
</evidence>
<name>A0ABR0CMK5_9LAMI</name>
<feature type="domain" description="Flavodoxin-like" evidence="2">
    <location>
        <begin position="543"/>
        <end position="698"/>
    </location>
</feature>
<gene>
    <name evidence="3" type="ORF">RD792_016944</name>
</gene>
<accession>A0ABR0CMK5</accession>
<feature type="region of interest" description="Disordered" evidence="1">
    <location>
        <begin position="235"/>
        <end position="302"/>
    </location>
</feature>
<dbReference type="PROSITE" id="PS50902">
    <property type="entry name" value="FLAVODOXIN_LIKE"/>
    <property type="match status" value="1"/>
</dbReference>
<keyword evidence="4" id="KW-1185">Reference proteome</keyword>
<evidence type="ECO:0000313" key="4">
    <source>
        <dbReference type="Proteomes" id="UP001291926"/>
    </source>
</evidence>
<sequence length="702" mass="78655">MIRSWASFSLTLMSGGVRGHGKRGQVLGEAQDHGPPIFDESDGENDVSSFDEDYFDEVATCYESKEGNEYITIMALSSQIDENKEIAILEDFVLEDDKDSQNVIDFFIDIESSIQYHTLATDLWAELKERFKQGNGPRLYQLRRDLLRLTQERNSVNGYYTKFKVFWDEIQNSRPACTCGKLEEYFQHEYLFIFLMGLDDSISHTRIQILLMEPLPTVNKALALITQEERQRSLIQSTPSLDPRNSMAFAIKPSSTPTSQTPRPSSNYFPKPSFPNTTRPPYNNNNNTYNPSTRPPYNPNYKSKPRPYCTHCNMQGHTIETCFKIHGFPPGYRNNTFRPSTSQANNLSSSTQIPGKNQPGLSDFVQNLNQDQLHQLSSLLNTQPSGQSSNTPQHDPTINSFNIQSNTGNNNIEDDWTGFISSTKDPLTRLDRLGNSPMDFCEKLILVKSLAERRNTWGATTKFGSTSTEGEKHDFAAYLDLLGDRSKTLIFSSFNSKSHLATAPPIPIAPPPSLSRPSSSRILIKLKSENLMGSIEEKLDNQLLILYASQTGNAMDAAERLGREAERRGCSFVSVLSIDEFQPSELANMKTVIFVVSTTGQGDNPDSMKFVAKKLDKRLLDLGATPIIEKGLGDDQHPSGYEGALDPWMSALWNTLYQMNHKLLPHGPDFGTPDSILIDQPKILVNYHDANEGLPPLSTTTG</sequence>
<protein>
    <recommendedName>
        <fullName evidence="2">Flavodoxin-like domain-containing protein</fullName>
    </recommendedName>
</protein>
<dbReference type="Gene3D" id="3.40.50.360">
    <property type="match status" value="2"/>
</dbReference>
<proteinExistence type="predicted"/>
<reference evidence="3 4" key="1">
    <citation type="journal article" date="2023" name="bioRxiv">
        <title>Genome report: Whole genome sequence and annotation of Penstemon davidsonii.</title>
        <authorList>
            <person name="Ostevik K.L."/>
            <person name="Alabady M."/>
            <person name="Zhang M."/>
            <person name="Rausher M.D."/>
        </authorList>
    </citation>
    <scope>NUCLEOTIDE SEQUENCE [LARGE SCALE GENOMIC DNA]</scope>
    <source>
        <strain evidence="3">DNT005</strain>
        <tissue evidence="3">Whole leaf</tissue>
    </source>
</reference>
<dbReference type="Proteomes" id="UP001291926">
    <property type="component" value="Unassembled WGS sequence"/>
</dbReference>
<feature type="region of interest" description="Disordered" evidence="1">
    <location>
        <begin position="380"/>
        <end position="406"/>
    </location>
</feature>
<dbReference type="PANTHER" id="PTHR34222:SF99">
    <property type="entry name" value="PROTEIN, PUTATIVE-RELATED"/>
    <property type="match status" value="1"/>
</dbReference>
<evidence type="ECO:0000313" key="3">
    <source>
        <dbReference type="EMBL" id="KAK4477696.1"/>
    </source>
</evidence>
<dbReference type="PANTHER" id="PTHR34222">
    <property type="entry name" value="GAG_PRE-INTEGRS DOMAIN-CONTAINING PROTEIN"/>
    <property type="match status" value="1"/>
</dbReference>
<feature type="region of interest" description="Disordered" evidence="1">
    <location>
        <begin position="333"/>
        <end position="363"/>
    </location>
</feature>
<evidence type="ECO:0000259" key="2">
    <source>
        <dbReference type="PROSITE" id="PS50902"/>
    </source>
</evidence>
<feature type="compositionally biased region" description="Low complexity" evidence="1">
    <location>
        <begin position="275"/>
        <end position="292"/>
    </location>
</feature>
<feature type="compositionally biased region" description="Low complexity" evidence="1">
    <location>
        <begin position="253"/>
        <end position="266"/>
    </location>
</feature>
<dbReference type="InterPro" id="IPR008254">
    <property type="entry name" value="Flavodoxin/NO_synth"/>
</dbReference>
<dbReference type="InterPro" id="IPR029039">
    <property type="entry name" value="Flavoprotein-like_sf"/>
</dbReference>
<dbReference type="SUPFAM" id="SSF52218">
    <property type="entry name" value="Flavoproteins"/>
    <property type="match status" value="1"/>
</dbReference>
<dbReference type="Pfam" id="PF00258">
    <property type="entry name" value="Flavodoxin_1"/>
    <property type="match status" value="1"/>
</dbReference>
<comment type="caution">
    <text evidence="3">The sequence shown here is derived from an EMBL/GenBank/DDBJ whole genome shotgun (WGS) entry which is preliminary data.</text>
</comment>
<dbReference type="Pfam" id="PF03732">
    <property type="entry name" value="Retrotrans_gag"/>
    <property type="match status" value="1"/>
</dbReference>
<feature type="compositionally biased region" description="Polar residues" evidence="1">
    <location>
        <begin position="333"/>
        <end position="355"/>
    </location>
</feature>
<feature type="region of interest" description="Disordered" evidence="1">
    <location>
        <begin position="23"/>
        <end position="45"/>
    </location>
</feature>
<dbReference type="EMBL" id="JAYDYQ010002688">
    <property type="protein sequence ID" value="KAK4477696.1"/>
    <property type="molecule type" value="Genomic_DNA"/>
</dbReference>